<dbReference type="PATRIC" id="fig|1469144.10.peg.3397"/>
<dbReference type="InterPro" id="IPR001387">
    <property type="entry name" value="Cro/C1-type_HTH"/>
</dbReference>
<accession>A0A132MWC4</accession>
<keyword evidence="3" id="KW-1185">Reference proteome</keyword>
<proteinExistence type="predicted"/>
<reference evidence="3" key="1">
    <citation type="submission" date="2015-04" db="EMBL/GenBank/DDBJ databases">
        <title>Physiological reanalysis, assessment of diazotrophy, and genome sequences of multiple isolates of Streptomyces thermoautotrophicus.</title>
        <authorList>
            <person name="MacKellar D.C."/>
            <person name="Lieber L."/>
            <person name="Norman J."/>
            <person name="Bolger A."/>
            <person name="Tobin C."/>
            <person name="Murray J.W."/>
            <person name="Chang R."/>
            <person name="Ford T."/>
            <person name="Nguyen P.Q."/>
            <person name="Woodward J."/>
            <person name="Permingeat H."/>
            <person name="Joshi N.S."/>
            <person name="Silver P.A."/>
            <person name="Usadel B."/>
            <person name="Rutherford A.W."/>
            <person name="Friesen M."/>
            <person name="Prell J."/>
        </authorList>
    </citation>
    <scope>NUCLEOTIDE SEQUENCE [LARGE SCALE GENOMIC DNA]</scope>
    <source>
        <strain evidence="3">H1</strain>
    </source>
</reference>
<dbReference type="Proteomes" id="UP000070188">
    <property type="component" value="Unassembled WGS sequence"/>
</dbReference>
<dbReference type="PROSITE" id="PS50943">
    <property type="entry name" value="HTH_CROC1"/>
    <property type="match status" value="1"/>
</dbReference>
<evidence type="ECO:0000313" key="2">
    <source>
        <dbReference type="EMBL" id="KWX02114.1"/>
    </source>
</evidence>
<dbReference type="SMART" id="SM00530">
    <property type="entry name" value="HTH_XRE"/>
    <property type="match status" value="1"/>
</dbReference>
<dbReference type="OrthoDB" id="3504495at2"/>
<feature type="domain" description="HTH cro/C1-type" evidence="1">
    <location>
        <begin position="16"/>
        <end position="72"/>
    </location>
</feature>
<organism evidence="2 3">
    <name type="scientific">Carbonactinospora thermoautotrophica</name>
    <dbReference type="NCBI Taxonomy" id="1469144"/>
    <lineage>
        <taxon>Bacteria</taxon>
        <taxon>Bacillati</taxon>
        <taxon>Actinomycetota</taxon>
        <taxon>Actinomycetes</taxon>
        <taxon>Kitasatosporales</taxon>
        <taxon>Carbonactinosporaceae</taxon>
        <taxon>Carbonactinospora</taxon>
    </lineage>
</organism>
<evidence type="ECO:0000259" key="1">
    <source>
        <dbReference type="PROSITE" id="PS50943"/>
    </source>
</evidence>
<dbReference type="RefSeq" id="WP_066888977.1">
    <property type="nucleotide sequence ID" value="NZ_LAXD01000001.1"/>
</dbReference>
<dbReference type="GO" id="GO:0003677">
    <property type="term" value="F:DNA binding"/>
    <property type="evidence" value="ECO:0007669"/>
    <property type="project" value="InterPro"/>
</dbReference>
<sequence>MSKGDNNEDLTIGERVRLARQRRGLSRRAVAELAGRTEEWLRQIETGERPIQRIDTLQLLARVLKVRDISELTGSLFVMTKDGSRPQHGRLAAVRRALRPHLSDTTTPSPDLAALRRSIQHADTAWLVSRQQITALGLVLPELLSAAIAAQQSATGQQRREALRLLVEVYRLTDNYLRHAGDRQLAAQVCDRMLLAAQEADDPELISLSAYKVAAAAQNNDEPEEALTLAMDAVKLFRPWLTSGDHEALALWGSLHLCASTSAARLRRGAEADRLWSIADEAAKALGPNYHHPATIFGQLNCGIHAVDIALETGRSSDAVERSANLNVSAVPSASRRARHFIDLARAFYHCRDRAAAVGALLTAERQSTEVVTFNQGARRLMYDLLRAKRPEPEVLALAGRMHVIA</sequence>
<dbReference type="Pfam" id="PF13560">
    <property type="entry name" value="HTH_31"/>
    <property type="match status" value="1"/>
</dbReference>
<evidence type="ECO:0000313" key="3">
    <source>
        <dbReference type="Proteomes" id="UP000070188"/>
    </source>
</evidence>
<name>A0A132MWC4_9ACTN</name>
<dbReference type="InterPro" id="IPR010982">
    <property type="entry name" value="Lambda_DNA-bd_dom_sf"/>
</dbReference>
<dbReference type="STRING" id="1469144.LI90_3153"/>
<dbReference type="AlphaFoldDB" id="A0A132MWC4"/>
<protein>
    <submittedName>
        <fullName evidence="2">Putative transcriptional regulator</fullName>
    </submittedName>
</protein>
<dbReference type="CDD" id="cd00093">
    <property type="entry name" value="HTH_XRE"/>
    <property type="match status" value="1"/>
</dbReference>
<dbReference type="EMBL" id="LAXD01000001">
    <property type="protein sequence ID" value="KWX02114.1"/>
    <property type="molecule type" value="Genomic_DNA"/>
</dbReference>
<comment type="caution">
    <text evidence="2">The sequence shown here is derived from an EMBL/GenBank/DDBJ whole genome shotgun (WGS) entry which is preliminary data.</text>
</comment>
<dbReference type="Gene3D" id="1.10.260.40">
    <property type="entry name" value="lambda repressor-like DNA-binding domains"/>
    <property type="match status" value="1"/>
</dbReference>
<dbReference type="SUPFAM" id="SSF47413">
    <property type="entry name" value="lambda repressor-like DNA-binding domains"/>
    <property type="match status" value="1"/>
</dbReference>
<gene>
    <name evidence="2" type="ORF">LI90_3153</name>
</gene>